<dbReference type="PANTHER" id="PTHR43023">
    <property type="entry name" value="PROTEIN TRIGALACTOSYLDIACYLGLYCEROL 3, CHLOROPLASTIC"/>
    <property type="match status" value="1"/>
</dbReference>
<dbReference type="SUPFAM" id="SSF52540">
    <property type="entry name" value="P-loop containing nucleoside triphosphate hydrolases"/>
    <property type="match status" value="1"/>
</dbReference>
<organism evidence="5 6">
    <name type="scientific">Desulfobulbus oligotrophicus</name>
    <dbReference type="NCBI Taxonomy" id="1909699"/>
    <lineage>
        <taxon>Bacteria</taxon>
        <taxon>Pseudomonadati</taxon>
        <taxon>Thermodesulfobacteriota</taxon>
        <taxon>Desulfobulbia</taxon>
        <taxon>Desulfobulbales</taxon>
        <taxon>Desulfobulbaceae</taxon>
        <taxon>Desulfobulbus</taxon>
    </lineage>
</organism>
<proteinExistence type="predicted"/>
<feature type="domain" description="ABC transporter" evidence="4">
    <location>
        <begin position="13"/>
        <end position="253"/>
    </location>
</feature>
<dbReference type="GO" id="GO:0005524">
    <property type="term" value="F:ATP binding"/>
    <property type="evidence" value="ECO:0007669"/>
    <property type="project" value="UniProtKB-KW"/>
</dbReference>
<dbReference type="EMBL" id="CP054140">
    <property type="protein sequence ID" value="QQG66540.1"/>
    <property type="molecule type" value="Genomic_DNA"/>
</dbReference>
<accession>A0A7T5VEP6</accession>
<keyword evidence="1" id="KW-0813">Transport</keyword>
<dbReference type="SMART" id="SM00382">
    <property type="entry name" value="AAA"/>
    <property type="match status" value="1"/>
</dbReference>
<evidence type="ECO:0000256" key="1">
    <source>
        <dbReference type="ARBA" id="ARBA00022448"/>
    </source>
</evidence>
<keyword evidence="6" id="KW-1185">Reference proteome</keyword>
<dbReference type="PANTHER" id="PTHR43023:SF6">
    <property type="entry name" value="INTERMEMBRANE PHOSPHOLIPID TRANSPORT SYSTEM ATP-BINDING PROTEIN MLAF"/>
    <property type="match status" value="1"/>
</dbReference>
<evidence type="ECO:0000313" key="6">
    <source>
        <dbReference type="Proteomes" id="UP000596092"/>
    </source>
</evidence>
<dbReference type="InterPro" id="IPR017871">
    <property type="entry name" value="ABC_transporter-like_CS"/>
</dbReference>
<dbReference type="KEGG" id="dog:HP555_12010"/>
<dbReference type="PROSITE" id="PS00211">
    <property type="entry name" value="ABC_TRANSPORTER_1"/>
    <property type="match status" value="1"/>
</dbReference>
<protein>
    <submittedName>
        <fullName evidence="5">ATP-binding cassette domain-containing protein</fullName>
    </submittedName>
</protein>
<dbReference type="Pfam" id="PF00005">
    <property type="entry name" value="ABC_tran"/>
    <property type="match status" value="1"/>
</dbReference>
<evidence type="ECO:0000313" key="5">
    <source>
        <dbReference type="EMBL" id="QQG66540.1"/>
    </source>
</evidence>
<sequence length="258" mass="28631">MNTDIREHHESAIRFVDVCKSFDTRSKRHRVLEHASFSIPKGKTTVIAGGSGQGKSVILKLILGLLRPDSGQVLVGNQDVGTMRYKALQEVRMLFGVLFQGGALFDSLTVFENIALPLRERTKLTDDEIYTKVAATLEQLELAGHEDKYPAQLSGGMKKRVGLARALQLDPKIVLFDEPTTGLDPVMTKEIYELFTTTQQHLGYTAVIVSHDIPQIFTLADQIILVNKGELDVFADATQISCSSKPEIREFARMVMGQ</sequence>
<dbReference type="RefSeq" id="WP_199262820.1">
    <property type="nucleotide sequence ID" value="NZ_CP054140.1"/>
</dbReference>
<name>A0A7T5VEP6_9BACT</name>
<dbReference type="InterPro" id="IPR003593">
    <property type="entry name" value="AAA+_ATPase"/>
</dbReference>
<dbReference type="GO" id="GO:0016887">
    <property type="term" value="F:ATP hydrolysis activity"/>
    <property type="evidence" value="ECO:0007669"/>
    <property type="project" value="InterPro"/>
</dbReference>
<gene>
    <name evidence="5" type="ORF">HP555_12010</name>
</gene>
<dbReference type="Gene3D" id="3.40.50.300">
    <property type="entry name" value="P-loop containing nucleotide triphosphate hydrolases"/>
    <property type="match status" value="1"/>
</dbReference>
<evidence type="ECO:0000256" key="3">
    <source>
        <dbReference type="ARBA" id="ARBA00022840"/>
    </source>
</evidence>
<dbReference type="AlphaFoldDB" id="A0A7T5VEP6"/>
<keyword evidence="3 5" id="KW-0067">ATP-binding</keyword>
<keyword evidence="2" id="KW-0547">Nucleotide-binding</keyword>
<reference evidence="5 6" key="1">
    <citation type="submission" date="2020-05" db="EMBL/GenBank/DDBJ databases">
        <title>Complete genome of Desulfobulbus oligotrophicus.</title>
        <authorList>
            <person name="Podar M."/>
        </authorList>
    </citation>
    <scope>NUCLEOTIDE SEQUENCE [LARGE SCALE GENOMIC DNA]</scope>
    <source>
        <strain evidence="5 6">Prop6</strain>
    </source>
</reference>
<dbReference type="InterPro" id="IPR027417">
    <property type="entry name" value="P-loop_NTPase"/>
</dbReference>
<dbReference type="Proteomes" id="UP000596092">
    <property type="component" value="Chromosome"/>
</dbReference>
<evidence type="ECO:0000259" key="4">
    <source>
        <dbReference type="PROSITE" id="PS50893"/>
    </source>
</evidence>
<dbReference type="PROSITE" id="PS50893">
    <property type="entry name" value="ABC_TRANSPORTER_2"/>
    <property type="match status" value="1"/>
</dbReference>
<evidence type="ECO:0000256" key="2">
    <source>
        <dbReference type="ARBA" id="ARBA00022741"/>
    </source>
</evidence>
<dbReference type="InterPro" id="IPR003439">
    <property type="entry name" value="ABC_transporter-like_ATP-bd"/>
</dbReference>